<evidence type="ECO:0000313" key="2">
    <source>
        <dbReference type="Proteomes" id="UP000320390"/>
    </source>
</evidence>
<protein>
    <submittedName>
        <fullName evidence="1">Uncharacterized protein</fullName>
    </submittedName>
</protein>
<gene>
    <name evidence="1" type="ORF">Poly30_16250</name>
</gene>
<dbReference type="OrthoDB" id="5292493at2"/>
<organism evidence="1 2">
    <name type="scientific">Saltatorellus ferox</name>
    <dbReference type="NCBI Taxonomy" id="2528018"/>
    <lineage>
        <taxon>Bacteria</taxon>
        <taxon>Pseudomonadati</taxon>
        <taxon>Planctomycetota</taxon>
        <taxon>Planctomycetia</taxon>
        <taxon>Planctomycetia incertae sedis</taxon>
        <taxon>Saltatorellus</taxon>
    </lineage>
</organism>
<keyword evidence="2" id="KW-1185">Reference proteome</keyword>
<dbReference type="RefSeq" id="WP_145196032.1">
    <property type="nucleotide sequence ID" value="NZ_CP036434.1"/>
</dbReference>
<name>A0A518EPW3_9BACT</name>
<proteinExistence type="predicted"/>
<dbReference type="SUPFAM" id="SSF101898">
    <property type="entry name" value="NHL repeat"/>
    <property type="match status" value="1"/>
</dbReference>
<dbReference type="EMBL" id="CP036434">
    <property type="protein sequence ID" value="QDV06120.1"/>
    <property type="molecule type" value="Genomic_DNA"/>
</dbReference>
<accession>A0A518EPW3</accession>
<evidence type="ECO:0000313" key="1">
    <source>
        <dbReference type="EMBL" id="QDV06120.1"/>
    </source>
</evidence>
<reference evidence="1 2" key="1">
    <citation type="submission" date="2019-02" db="EMBL/GenBank/DDBJ databases">
        <title>Deep-cultivation of Planctomycetes and their phenomic and genomic characterization uncovers novel biology.</title>
        <authorList>
            <person name="Wiegand S."/>
            <person name="Jogler M."/>
            <person name="Boedeker C."/>
            <person name="Pinto D."/>
            <person name="Vollmers J."/>
            <person name="Rivas-Marin E."/>
            <person name="Kohn T."/>
            <person name="Peeters S.H."/>
            <person name="Heuer A."/>
            <person name="Rast P."/>
            <person name="Oberbeckmann S."/>
            <person name="Bunk B."/>
            <person name="Jeske O."/>
            <person name="Meyerdierks A."/>
            <person name="Storesund J.E."/>
            <person name="Kallscheuer N."/>
            <person name="Luecker S."/>
            <person name="Lage O.M."/>
            <person name="Pohl T."/>
            <person name="Merkel B.J."/>
            <person name="Hornburger P."/>
            <person name="Mueller R.-W."/>
            <person name="Bruemmer F."/>
            <person name="Labrenz M."/>
            <person name="Spormann A.M."/>
            <person name="Op den Camp H."/>
            <person name="Overmann J."/>
            <person name="Amann R."/>
            <person name="Jetten M.S.M."/>
            <person name="Mascher T."/>
            <person name="Medema M.H."/>
            <person name="Devos D.P."/>
            <person name="Kaster A.-K."/>
            <person name="Ovreas L."/>
            <person name="Rohde M."/>
            <person name="Galperin M.Y."/>
            <person name="Jogler C."/>
        </authorList>
    </citation>
    <scope>NUCLEOTIDE SEQUENCE [LARGE SCALE GENOMIC DNA]</scope>
    <source>
        <strain evidence="1 2">Poly30</strain>
    </source>
</reference>
<sequence length="643" mass="70759">MRARFHRRPWVGWAVLAGLTAATYAGALAVWASLARSFPERIERPSQARGITHWVKDGEVPLTIEGRLEGASTLVIGDSRTWMAVDRAVLDGSRFGPSCVLWGSGGDLRVLLDEAAKRSPERLVVGLSPHSMGPDSNRVFTEVARERFPVFRAKEASPSSVRRWRREEQVHLEGLGFPANLVSIFLDRLQNQFLRERALHRDPRARLEAWLDAKVQRFRFDHVYTVKPARWRRSWLSVNDPTIDEAPYRMRLGTDRFQEGREGFRQEIIDRLRVVAAKTPTVVVRFPLSPQVRAAEDETAPAAWLAEIAEIVGVPYVDFGTTGVTADGSHVTTDTATRLTADLVQRLEAMDLKLVPGVAPAEAAVRQGGLSGYRLEEPELDLRLPDELREISGIVSLGAGSVGCIQDERGDLYRFSLASPDALASPVALARTPFGPKGDYEALTRADDRLFVLRSDGVLQELDLEGRARGGAVELGANLPDAEYESLCFQPEAERLLFAPKVGARDGDQDIPVFGVDLGAMKVSVDPVLTVSVKQLIERAGAKGWPLPEKTTKKGGRKVDFGCRISDMAVHPITGQLYVLCGPDRTLLVLDRNGDLEGTAVFPKSILPQPEGLAFEPSGDLLLTSEGQDGPARLLKFGYRSRD</sequence>
<dbReference type="AlphaFoldDB" id="A0A518EPW3"/>
<dbReference type="Proteomes" id="UP000320390">
    <property type="component" value="Chromosome"/>
</dbReference>